<keyword evidence="5" id="KW-1133">Transmembrane helix</keyword>
<evidence type="ECO:0000259" key="6">
    <source>
        <dbReference type="PROSITE" id="PS50111"/>
    </source>
</evidence>
<dbReference type="SUPFAM" id="SSF55785">
    <property type="entry name" value="PYP-like sensor domain (PAS domain)"/>
    <property type="match status" value="1"/>
</dbReference>
<dbReference type="Pfam" id="PF00015">
    <property type="entry name" value="MCPsignal"/>
    <property type="match status" value="1"/>
</dbReference>
<dbReference type="SMART" id="SM00086">
    <property type="entry name" value="PAC"/>
    <property type="match status" value="1"/>
</dbReference>
<dbReference type="SUPFAM" id="SSF58104">
    <property type="entry name" value="Methyl-accepting chemotaxis protein (MCP) signaling domain"/>
    <property type="match status" value="1"/>
</dbReference>
<dbReference type="PROSITE" id="PS50111">
    <property type="entry name" value="CHEMOTAXIS_TRANSDUC_2"/>
    <property type="match status" value="1"/>
</dbReference>
<dbReference type="InterPro" id="IPR000014">
    <property type="entry name" value="PAS"/>
</dbReference>
<dbReference type="InterPro" id="IPR004089">
    <property type="entry name" value="MCPsignal_dom"/>
</dbReference>
<dbReference type="InterPro" id="IPR004090">
    <property type="entry name" value="Chemotax_Me-accpt_rcpt"/>
</dbReference>
<dbReference type="GO" id="GO:0005886">
    <property type="term" value="C:plasma membrane"/>
    <property type="evidence" value="ECO:0007669"/>
    <property type="project" value="TreeGrafter"/>
</dbReference>
<feature type="domain" description="PAS" evidence="7">
    <location>
        <begin position="25"/>
        <end position="50"/>
    </location>
</feature>
<feature type="transmembrane region" description="Helical" evidence="5">
    <location>
        <begin position="168"/>
        <end position="191"/>
    </location>
</feature>
<reference evidence="8 9" key="1">
    <citation type="submission" date="2019-07" db="EMBL/GenBank/DDBJ databases">
        <title>Qingshengfaniella alkalisoli gen. nov., sp. nov., isolated from saline soil.</title>
        <authorList>
            <person name="Xu L."/>
            <person name="Huang X.-X."/>
            <person name="Sun J.-Q."/>
        </authorList>
    </citation>
    <scope>NUCLEOTIDE SEQUENCE [LARGE SCALE GENOMIC DNA]</scope>
    <source>
        <strain evidence="8 9">DSM 27279</strain>
    </source>
</reference>
<dbReference type="SMART" id="SM00283">
    <property type="entry name" value="MA"/>
    <property type="match status" value="1"/>
</dbReference>
<evidence type="ECO:0000256" key="4">
    <source>
        <dbReference type="PROSITE-ProRule" id="PRU00284"/>
    </source>
</evidence>
<organism evidence="8 9">
    <name type="scientific">Verticiella sediminum</name>
    <dbReference type="NCBI Taxonomy" id="1247510"/>
    <lineage>
        <taxon>Bacteria</taxon>
        <taxon>Pseudomonadati</taxon>
        <taxon>Pseudomonadota</taxon>
        <taxon>Betaproteobacteria</taxon>
        <taxon>Burkholderiales</taxon>
        <taxon>Alcaligenaceae</taxon>
        <taxon>Verticiella</taxon>
    </lineage>
</organism>
<dbReference type="PANTHER" id="PTHR43531:SF14">
    <property type="entry name" value="METHYL-ACCEPTING CHEMOTAXIS PROTEIN I-RELATED"/>
    <property type="match status" value="1"/>
</dbReference>
<dbReference type="NCBIfam" id="TIGR00229">
    <property type="entry name" value="sensory_box"/>
    <property type="match status" value="1"/>
</dbReference>
<dbReference type="Pfam" id="PF08447">
    <property type="entry name" value="PAS_3"/>
    <property type="match status" value="1"/>
</dbReference>
<dbReference type="Gene3D" id="1.10.287.950">
    <property type="entry name" value="Methyl-accepting chemotaxis protein"/>
    <property type="match status" value="1"/>
</dbReference>
<dbReference type="GO" id="GO:0006935">
    <property type="term" value="P:chemotaxis"/>
    <property type="evidence" value="ECO:0007669"/>
    <property type="project" value="InterPro"/>
</dbReference>
<dbReference type="PANTHER" id="PTHR43531">
    <property type="entry name" value="PROTEIN ICFG"/>
    <property type="match status" value="1"/>
</dbReference>
<keyword evidence="9" id="KW-1185">Reference proteome</keyword>
<dbReference type="EMBL" id="VLTJ01000020">
    <property type="protein sequence ID" value="TSH95657.1"/>
    <property type="molecule type" value="Genomic_DNA"/>
</dbReference>
<comment type="caution">
    <text evidence="8">The sequence shown here is derived from an EMBL/GenBank/DDBJ whole genome shotgun (WGS) entry which is preliminary data.</text>
</comment>
<comment type="similarity">
    <text evidence="3">Belongs to the methyl-accepting chemotaxis (MCP) protein family.</text>
</comment>
<dbReference type="AlphaFoldDB" id="A0A556ARV0"/>
<name>A0A556ARV0_9BURK</name>
<gene>
    <name evidence="8" type="ORF">FOZ76_09665</name>
</gene>
<feature type="transmembrane region" description="Helical" evidence="5">
    <location>
        <begin position="203"/>
        <end position="225"/>
    </location>
</feature>
<keyword evidence="2" id="KW-0488">Methylation</keyword>
<evidence type="ECO:0000256" key="5">
    <source>
        <dbReference type="SAM" id="Phobius"/>
    </source>
</evidence>
<dbReference type="CDD" id="cd11386">
    <property type="entry name" value="MCP_signal"/>
    <property type="match status" value="1"/>
</dbReference>
<keyword evidence="5" id="KW-0812">Transmembrane</keyword>
<proteinExistence type="inferred from homology"/>
<keyword evidence="5" id="KW-0472">Membrane</keyword>
<dbReference type="InterPro" id="IPR013655">
    <property type="entry name" value="PAS_fold_3"/>
</dbReference>
<evidence type="ECO:0000256" key="2">
    <source>
        <dbReference type="ARBA" id="ARBA00022481"/>
    </source>
</evidence>
<dbReference type="CDD" id="cd00130">
    <property type="entry name" value="PAS"/>
    <property type="match status" value="1"/>
</dbReference>
<protein>
    <submittedName>
        <fullName evidence="8">PAS domain S-box protein</fullName>
    </submittedName>
</protein>
<accession>A0A556ARV0</accession>
<dbReference type="Gene3D" id="3.30.450.20">
    <property type="entry name" value="PAS domain"/>
    <property type="match status" value="1"/>
</dbReference>
<evidence type="ECO:0000256" key="3">
    <source>
        <dbReference type="ARBA" id="ARBA00029447"/>
    </source>
</evidence>
<dbReference type="InterPro" id="IPR035965">
    <property type="entry name" value="PAS-like_dom_sf"/>
</dbReference>
<evidence type="ECO:0000313" key="8">
    <source>
        <dbReference type="EMBL" id="TSH95657.1"/>
    </source>
</evidence>
<dbReference type="Proteomes" id="UP000318405">
    <property type="component" value="Unassembled WGS sequence"/>
</dbReference>
<evidence type="ECO:0000313" key="9">
    <source>
        <dbReference type="Proteomes" id="UP000318405"/>
    </source>
</evidence>
<dbReference type="GO" id="GO:0007165">
    <property type="term" value="P:signal transduction"/>
    <property type="evidence" value="ECO:0007669"/>
    <property type="project" value="UniProtKB-KW"/>
</dbReference>
<dbReference type="RefSeq" id="WP_143947946.1">
    <property type="nucleotide sequence ID" value="NZ_BAABMB010000002.1"/>
</dbReference>
<dbReference type="GO" id="GO:0004888">
    <property type="term" value="F:transmembrane signaling receptor activity"/>
    <property type="evidence" value="ECO:0007669"/>
    <property type="project" value="InterPro"/>
</dbReference>
<keyword evidence="4" id="KW-0807">Transducer</keyword>
<dbReference type="InterPro" id="IPR051310">
    <property type="entry name" value="MCP_chemotaxis"/>
</dbReference>
<evidence type="ECO:0000259" key="7">
    <source>
        <dbReference type="PROSITE" id="PS50112"/>
    </source>
</evidence>
<dbReference type="InterPro" id="IPR001610">
    <property type="entry name" value="PAC"/>
</dbReference>
<dbReference type="FunFam" id="1.10.287.950:FF:000001">
    <property type="entry name" value="Methyl-accepting chemotaxis sensory transducer"/>
    <property type="match status" value="1"/>
</dbReference>
<evidence type="ECO:0000256" key="1">
    <source>
        <dbReference type="ARBA" id="ARBA00004370"/>
    </source>
</evidence>
<dbReference type="PRINTS" id="PR00260">
    <property type="entry name" value="CHEMTRNSDUCR"/>
</dbReference>
<feature type="domain" description="Methyl-accepting transducer" evidence="6">
    <location>
        <begin position="283"/>
        <end position="512"/>
    </location>
</feature>
<dbReference type="OrthoDB" id="9806477at2"/>
<dbReference type="PROSITE" id="PS50112">
    <property type="entry name" value="PAS"/>
    <property type="match status" value="1"/>
</dbReference>
<comment type="subcellular location">
    <subcellularLocation>
        <location evidence="1">Membrane</location>
    </subcellularLocation>
</comment>
<sequence>MRNNQPVIDSEYVVGDDQYLISRTDLQGRIVFANPAFVDVSGFSHDELLGAPHNIVRHPDMPPAAFGDLWETLKTGETWVGMVKNRRKDGRYYWVLATVSPIIADGEVLGYGSVRVKPERQAIEQAQALYARMNAGELRSHRLVQGRLEPNGVRALARRLAFWRARSLGARLGLFAGVSLATIAGVLAMAIYGGQAASVPGWWHTGMAGLGALGGLWVLALAIGLRNSSAQPARQVLAYARQLSAGNLIVSAEGGDTAFGQLEQALETVRKCLLGVAGDMRSSVLEVSRDADRIARGNAELSSRTHQQAAALEETAASMEQFAGSVERSADHANQASQFAHQASAKAAQGRDVVQQAVQRMGAISTSSRKITEIISVIDGIAFQTNILALNAAVEAARAGEQGRGFAVVAGEVRSLAQKSAQAAREIKQLIESSVTEVDAGAGLVQRAGDTMQEVTGAIERVAGLIGEVAASAQEQASGIHQVKSAIFQMDQVTQQNAALVEEVSVASASLRDRSRYLDRSSAVFMLGNAARAAQSAR</sequence>